<feature type="signal peptide" evidence="2">
    <location>
        <begin position="1"/>
        <end position="21"/>
    </location>
</feature>
<dbReference type="PROSITE" id="PS00018">
    <property type="entry name" value="EF_HAND_1"/>
    <property type="match status" value="2"/>
</dbReference>
<organism evidence="4 5">
    <name type="scientific">Caulobacter zeae</name>
    <dbReference type="NCBI Taxonomy" id="2055137"/>
    <lineage>
        <taxon>Bacteria</taxon>
        <taxon>Pseudomonadati</taxon>
        <taxon>Pseudomonadota</taxon>
        <taxon>Alphaproteobacteria</taxon>
        <taxon>Caulobacterales</taxon>
        <taxon>Caulobacteraceae</taxon>
        <taxon>Caulobacter</taxon>
    </lineage>
</organism>
<dbReference type="InterPro" id="IPR011992">
    <property type="entry name" value="EF-hand-dom_pair"/>
</dbReference>
<dbReference type="Pfam" id="PF13202">
    <property type="entry name" value="EF-hand_5"/>
    <property type="match status" value="2"/>
</dbReference>
<gene>
    <name evidence="4" type="ORF">SGCZBJ_08730</name>
</gene>
<evidence type="ECO:0000259" key="3">
    <source>
        <dbReference type="PROSITE" id="PS50222"/>
    </source>
</evidence>
<proteinExistence type="predicted"/>
<dbReference type="AlphaFoldDB" id="A0A2N5DLB2"/>
<evidence type="ECO:0000256" key="1">
    <source>
        <dbReference type="SAM" id="MobiDB-lite"/>
    </source>
</evidence>
<dbReference type="InterPro" id="IPR018247">
    <property type="entry name" value="EF_Hand_1_Ca_BS"/>
</dbReference>
<accession>A0A2N5DLB2</accession>
<feature type="domain" description="EF-hand" evidence="3">
    <location>
        <begin position="42"/>
        <end position="77"/>
    </location>
</feature>
<evidence type="ECO:0000313" key="4">
    <source>
        <dbReference type="EMBL" id="PLR26836.1"/>
    </source>
</evidence>
<dbReference type="InterPro" id="IPR002048">
    <property type="entry name" value="EF_hand_dom"/>
</dbReference>
<evidence type="ECO:0000313" key="5">
    <source>
        <dbReference type="Proteomes" id="UP000234479"/>
    </source>
</evidence>
<dbReference type="OrthoDB" id="5470953at2"/>
<name>A0A2N5DLB2_9CAUL</name>
<keyword evidence="5" id="KW-1185">Reference proteome</keyword>
<protein>
    <recommendedName>
        <fullName evidence="3">EF-hand domain-containing protein</fullName>
    </recommendedName>
</protein>
<feature type="region of interest" description="Disordered" evidence="1">
    <location>
        <begin position="115"/>
        <end position="147"/>
    </location>
</feature>
<keyword evidence="2" id="KW-0732">Signal</keyword>
<dbReference type="RefSeq" id="WP_101717614.1">
    <property type="nucleotide sequence ID" value="NZ_PJRS01000017.1"/>
</dbReference>
<feature type="compositionally biased region" description="Basic and acidic residues" evidence="1">
    <location>
        <begin position="124"/>
        <end position="136"/>
    </location>
</feature>
<evidence type="ECO:0000256" key="2">
    <source>
        <dbReference type="SAM" id="SignalP"/>
    </source>
</evidence>
<dbReference type="PROSITE" id="PS50222">
    <property type="entry name" value="EF_HAND_2"/>
    <property type="match status" value="1"/>
</dbReference>
<sequence length="147" mass="15069">MNRLVSAVLGLSLLGAAAAHAQPGPGMRGPDADGDGVVTAAEYEASALQRFERMDANKDGVIDAAEIEAIKQRFAQREGQGGPGGGFGGRMLAQLAAQDVDKDGRITKDEALAASRAQFTASDKNGDGKLAGDEFRPGPPGGPPPRQ</sequence>
<comment type="caution">
    <text evidence="4">The sequence shown here is derived from an EMBL/GenBank/DDBJ whole genome shotgun (WGS) entry which is preliminary data.</text>
</comment>
<feature type="chain" id="PRO_5014613474" description="EF-hand domain-containing protein" evidence="2">
    <location>
        <begin position="22"/>
        <end position="147"/>
    </location>
</feature>
<dbReference type="GO" id="GO:0005509">
    <property type="term" value="F:calcium ion binding"/>
    <property type="evidence" value="ECO:0007669"/>
    <property type="project" value="InterPro"/>
</dbReference>
<feature type="compositionally biased region" description="Pro residues" evidence="1">
    <location>
        <begin position="137"/>
        <end position="147"/>
    </location>
</feature>
<dbReference type="SUPFAM" id="SSF47473">
    <property type="entry name" value="EF-hand"/>
    <property type="match status" value="1"/>
</dbReference>
<dbReference type="Proteomes" id="UP000234479">
    <property type="component" value="Unassembled WGS sequence"/>
</dbReference>
<dbReference type="EMBL" id="PJRS01000017">
    <property type="protein sequence ID" value="PLR26836.1"/>
    <property type="molecule type" value="Genomic_DNA"/>
</dbReference>
<dbReference type="Gene3D" id="1.10.238.10">
    <property type="entry name" value="EF-hand"/>
    <property type="match status" value="2"/>
</dbReference>
<reference evidence="4 5" key="1">
    <citation type="submission" date="2017-12" db="EMBL/GenBank/DDBJ databases">
        <title>The genome sequence of Caulobacter sp. 410.</title>
        <authorList>
            <person name="Gao J."/>
            <person name="Mao X."/>
            <person name="Sun J."/>
        </authorList>
    </citation>
    <scope>NUCLEOTIDE SEQUENCE [LARGE SCALE GENOMIC DNA]</scope>
    <source>
        <strain evidence="4 5">410</strain>
    </source>
</reference>